<comment type="caution">
    <text evidence="1">The sequence shown here is derived from an EMBL/GenBank/DDBJ whole genome shotgun (WGS) entry which is preliminary data.</text>
</comment>
<keyword evidence="2" id="KW-1185">Reference proteome</keyword>
<protein>
    <submittedName>
        <fullName evidence="1">Uncharacterized protein</fullName>
    </submittedName>
</protein>
<dbReference type="AlphaFoldDB" id="A0A8J2K2N2"/>
<dbReference type="EMBL" id="CAJVCH010189100">
    <property type="protein sequence ID" value="CAG7730109.1"/>
    <property type="molecule type" value="Genomic_DNA"/>
</dbReference>
<sequence length="21" mass="2727">DFPSWNLPYINGDWHQQFWEF</sequence>
<reference evidence="1" key="1">
    <citation type="submission" date="2021-06" db="EMBL/GenBank/DDBJ databases">
        <authorList>
            <person name="Hodson N. C."/>
            <person name="Mongue J. A."/>
            <person name="Jaron S. K."/>
        </authorList>
    </citation>
    <scope>NUCLEOTIDE SEQUENCE</scope>
</reference>
<organism evidence="1 2">
    <name type="scientific">Allacma fusca</name>
    <dbReference type="NCBI Taxonomy" id="39272"/>
    <lineage>
        <taxon>Eukaryota</taxon>
        <taxon>Metazoa</taxon>
        <taxon>Ecdysozoa</taxon>
        <taxon>Arthropoda</taxon>
        <taxon>Hexapoda</taxon>
        <taxon>Collembola</taxon>
        <taxon>Symphypleona</taxon>
        <taxon>Sminthuridae</taxon>
        <taxon>Allacma</taxon>
    </lineage>
</organism>
<gene>
    <name evidence="1" type="ORF">AFUS01_LOCUS18780</name>
</gene>
<accession>A0A8J2K2N2</accession>
<evidence type="ECO:0000313" key="1">
    <source>
        <dbReference type="EMBL" id="CAG7730109.1"/>
    </source>
</evidence>
<feature type="non-terminal residue" evidence="1">
    <location>
        <position position="1"/>
    </location>
</feature>
<evidence type="ECO:0000313" key="2">
    <source>
        <dbReference type="Proteomes" id="UP000708208"/>
    </source>
</evidence>
<dbReference type="Proteomes" id="UP000708208">
    <property type="component" value="Unassembled WGS sequence"/>
</dbReference>
<proteinExistence type="predicted"/>
<name>A0A8J2K2N2_9HEXA</name>